<dbReference type="GO" id="GO:0006633">
    <property type="term" value="P:fatty acid biosynthetic process"/>
    <property type="evidence" value="ECO:0007669"/>
    <property type="project" value="InterPro"/>
</dbReference>
<dbReference type="InterPro" id="IPR002364">
    <property type="entry name" value="Quin_OxRdtase/zeta-crystal_CS"/>
</dbReference>
<evidence type="ECO:0000256" key="5">
    <source>
        <dbReference type="ARBA" id="ARBA00023268"/>
    </source>
</evidence>
<dbReference type="InterPro" id="IPR020841">
    <property type="entry name" value="PKS_Beta-ketoAc_synthase_dom"/>
</dbReference>
<dbReference type="InterPro" id="IPR020807">
    <property type="entry name" value="PKS_DH"/>
</dbReference>
<proteinExistence type="predicted"/>
<dbReference type="SMART" id="SM00823">
    <property type="entry name" value="PKS_PP"/>
    <property type="match status" value="2"/>
</dbReference>
<dbReference type="InterPro" id="IPR014031">
    <property type="entry name" value="Ketoacyl_synth_C"/>
</dbReference>
<dbReference type="GO" id="GO:0004315">
    <property type="term" value="F:3-oxoacyl-[acyl-carrier-protein] synthase activity"/>
    <property type="evidence" value="ECO:0007669"/>
    <property type="project" value="InterPro"/>
</dbReference>
<dbReference type="PANTHER" id="PTHR43775:SF37">
    <property type="entry name" value="SI:DKEY-61P9.11"/>
    <property type="match status" value="1"/>
</dbReference>
<gene>
    <name evidence="11" type="ORF">CG716_06400</name>
</gene>
<dbReference type="InterPro" id="IPR020843">
    <property type="entry name" value="ER"/>
</dbReference>
<dbReference type="InterPro" id="IPR001227">
    <property type="entry name" value="Ac_transferase_dom_sf"/>
</dbReference>
<dbReference type="InterPro" id="IPR014030">
    <property type="entry name" value="Ketoacyl_synth_N"/>
</dbReference>
<dbReference type="SMART" id="SM00826">
    <property type="entry name" value="PKS_DH"/>
    <property type="match status" value="1"/>
</dbReference>
<dbReference type="GO" id="GO:0008270">
    <property type="term" value="F:zinc ion binding"/>
    <property type="evidence" value="ECO:0007669"/>
    <property type="project" value="InterPro"/>
</dbReference>
<evidence type="ECO:0000256" key="6">
    <source>
        <dbReference type="PROSITE-ProRule" id="PRU01363"/>
    </source>
</evidence>
<dbReference type="PROSITE" id="PS52019">
    <property type="entry name" value="PKS_MFAS_DH"/>
    <property type="match status" value="1"/>
</dbReference>
<dbReference type="Gene3D" id="3.90.180.10">
    <property type="entry name" value="Medium-chain alcohol dehydrogenases, catalytic domain"/>
    <property type="match status" value="1"/>
</dbReference>
<dbReference type="PROSITE" id="PS00606">
    <property type="entry name" value="KS3_1"/>
    <property type="match status" value="2"/>
</dbReference>
<sequence>MALTEHPTQQAPRFAIIGYAARFPGAADADQYWDLLHNGRDAVTEVPQDRWDAEEFFDPDPDARGKVVTRRAGFVDDATGFDAPFFGVSAREAKLMDPQHRLLLETSWRAVEHSGTAPTTLANTRTGVFIGLATHDFLGMASDALTYPEIEAYLAIGTSSAAAAGRISYRLGLQGPAVTVDTACSSSLVAIHQACQALLLQECDLALAGGVNVILSPATMITFSHSRMLAPDGRCKTFAAAADGYVRGEGCGVIAIKRLEDALADGDRIRAVIRGSAVNQDGASGGLTVPNGVAQQRVIGEALDRAGLVPSDIGYLEAHGTGTSLGDPIEVQAAAAALGKGRAADQPLLIGSAKTNIGHLEAAAGVAGVLKVVLSLEHQELPKHLNFRNPSPHIPWDRIPVRVVDQAVAWERSDRPRIAGVSSFGFSGTNAHVILEEAPEVAPAPAAEPADDRRFMVLPLSARTPAALVQTAEQYRGWLSAHPEATLADVCLTAGAGRAHFEHRAALVVNSRESARELLGALTDDLPAPGLVRGDCVEAPKTAWLFPGQGSQYAGMARELFETEPVFAETMTRCAEAVADVLDKPLLDIVFGTGLSDADAGEALKQTRHAQPAIFAVEMGLARLWQSWGFEPDVLLGHSVGQYSAACVAGVFSLEDGARLLAERGRLFGDLPSGGRMCAIFADPDRVERLTDEYPSLSVAAYNGANTVLSGPAADLERAVAALTDDGARCDWLDTSHAFHSALLDPALDGFESFADGFEFASPQRILVCNRTGAALGRNAKLDGSYWRRHARQPVQFAKGVATLAELGCALLLEVGPQPVLTAAALRAWPDPATAPKAVPSLRRSGADHRQVAEALANAYVAGHLPDFAALVQQPARKLDLPTYPFQHRQYWFNSKQTQAGANDSARTEAMGLLEDGRIEELAALLDGAGGSHTTADVLNMLAAQHNRQRSAQSIADIRYEICWQRMSSGGSAGSAPAANFSPAEVGEGAAWLLVGDDAVVMRPLIDALTTHGHRHRVLGLPVSDGDEEKLADELRAAVQDEPALRILHVAALDSDGAASMRSLLRMQHRVLGGTQRLFRAAAAAELRTPIWVVTHGAQRVTDADTMSPEQSSLWGFCRAAALEYPQVWGGLADLSGRGTDEWSRLIKQVVTASPGEDQIALRDNAVHVPRLVRRSGQPNPTALELRSDATYLVTGGLGSLGLEIAGYLAASGARQLVLTSRRAPDEAAKRRIDSLREEHGCNVRVVAADVADPHDVARLLATVQAELPPLAGIVHAAGENNTTPLSSLDSAEVDRVFSGKVWGAWYLSEASADLELDFFLSTSSISSVWGGYGQSAYSAANAFLDGLTWQLRAQGVPALSVNFGPWSAGMADEDARAQLDRRGIRTLSPADALAGMADVMVTAGSQGPAQAVVARIDWARFLPIYLQAGRRALLAEVAREVPESVSAVSSASGNTRLVDQLTAAPVQQRKKLVLEYLRNTVAEVTRIDASEIREEAGFFDLGMDSLMAVELRRRLEQAVGKELPATLAMDFPRLTDVADYLLSDVLNLNERAGAQTVAQPTSLATSATDEPIAIIAVACRFPGAPDPDAYWDLLSGGVDAIREIPEDRFDVDQYYDPDQQSPGKIYTRSGGYLESVDGFDPEFFGISPREAIWIDPQQRLMLEVAWEGLERAGYRASSLRGSRTGVFVGVGANEYAHLLSGESVDNLEAHFITGNALNAIAGRVAFTLGLEGPAMAVDTACSSSLVAVHQASQALHSGDCDMALAGGVNVLLSPASIVAASRARMLAPDGRCKTFDAAADGYVRGEGCGVLVLKRLSDAQRDGDRVCAVIRSSAVNQDGASSGLTVPNGGAQQRLIAAALNRAGLTGADVDYLEAHGTGTPLGDPIEVQAAAAVYGVGREPSRPLLMGTAKTNIGHLESAAGVAGLVKVVLSLQHELLPQNLHFHNPSPHIPWDSLPVRVVDEATPWHASGRPRRAGVSSFGFTGTNAHVLIEEAPQPLTADNGDSADDIIGEPADGKVAAETAREPLSLLPLSARSAQGLLALAQRYSTWLDAHPDVPIADVCFTAGAGRSHFEHRAAVVATSVHEAKMLLDDLVANRLRPGVLRGECTDPPTTAWFFPGQGSQYPGMARELFETEPVFADTVRRCAQAVDSMLPHPLLDIMFSNDREAAETLRHTSFAQPAIFAVEMGLARLWQSWGIEPDVVLGHSVGQYAAACVAGVFSLEDGARLIAERGRLFGSLPAGGRMVAVFADPGYVERAATAFPRVSVGAYNGRNTVLSGPGEDLEQIVAACSEDGTRCTWLETSHAFHSELLDPVLDEFESFATQFEYAVPSRPLVCNRTGAVLTGETPIDAQYWRRHSRQPVQFTESVRTVAALGCSVLMEIGPQPILTAAALQIWPESTATPRAIVSLRKGANAQRQITEALATTYICGHRPDFEAKYHAPGERLELPTYPFQRRRYWPKTSGIRADGTAASGILGSAKDLASGDTVYTNVLSIKTQPWLAHHVIYGTVVVPGATYATMALAAVGAPARVKEVFFYEPIILPDKASREVQLALHPVDDGWKFQVHSRPYGVRDAEWSLNSDGSLLAGTDADEAVQDGAVSPDEAIEQMNRTRPQELFDIFHDMELAWGPTWSTSLKSLWVGQGEAIGDIAVGEELNEHLGSEPIHPVLLDLCTGVAFPAFPATLAAEQGMSDLFLPLRYGQVTVAEKMPRRFYCRARWHENALTNETQVFDIDFVNPDGRVLGGIREFTVKRAPREALLRGLGGDSTRLLYSLGWQEIAAPAAAGDEPETAKATNGTWLIAGFDTLAAEVPGAATVDDITDPQSWQRAFADAAERGAPVAGIVWRSSAHSDTETTTDLAARLEAEIATLLGATQTALAEQKGTLAGGLWIVTERAVATEPGEPVDPVQAALWGFGRTLIAEQPTLRVRLVDGDASEGSLGWLAGTLGTPVVEPEMAVRQGRFLVSRLLHWARNGQLPMPRSDDFALAPTERGAIDNLRLTEAEVAPPKANEVQVRIEAAGLNFRDVLNVLGLYPGDPGPIGGDLCGVVTELGSEVTGFEVGQRVFGSMQGAFASRLNVPAPLLAAVPDGISAVDAATIPAAALTVRLAFDWAQLKPGDKVLIHAASGGVGLAAVQMARAHGATVFATASKYKRATLREMGVEHVYDSRTTDFADQILADTGGEGVDVVLNSLTNEGFVEATVRATAKGGRFAEIAKRDIWTAEQMSALRPDIDYEIVALDVTMMTDPDHIQKLMVEVSDGLAKGEWTPVPAEVYPLTEARTAFRRMQQARHIGKIVVQMPKPLQPHGDRTYLITGGLGALGLHTASYLAQLGAGDIVLTSRRAPDAELQQAIDAITERFHCRIHVFSADVGEESEIAGLLEKIRAELPPLAGVAHLAGVLDDALLPQQDLERFQTALGPKAYGAHHLHRLTQDDELEFFILYSSASAVLGSPSQANYATANALLDGLVAQRRAQGLPATAVNFGPWGHGGMASSQAAVANLSAQGMMPLEPSAALAALGEAIRHGAAQATVLKANWQRTAKMLGGIRPPLLDQVLPSGDGAVTGDSELLRQLLELPVAARGGFVTEFLQREVQGFLRLAQPPAATSRFLDLGTDSLMAVELRNRLFGQFGGKFDISPTAVFDYPTLAELAEHLVSQLPDADAPSGDAESSEPAQAAESATEPEGVVEPGPAPTPEN</sequence>
<dbReference type="OrthoDB" id="9778690at2"/>
<dbReference type="PANTHER" id="PTHR43775">
    <property type="entry name" value="FATTY ACID SYNTHASE"/>
    <property type="match status" value="1"/>
</dbReference>
<dbReference type="GO" id="GO:0016491">
    <property type="term" value="F:oxidoreductase activity"/>
    <property type="evidence" value="ECO:0007669"/>
    <property type="project" value="InterPro"/>
</dbReference>
<feature type="active site" description="Proton donor; for dehydratase activity" evidence="6">
    <location>
        <position position="2675"/>
    </location>
</feature>
<feature type="region of interest" description="Disordered" evidence="7">
    <location>
        <begin position="3661"/>
        <end position="3701"/>
    </location>
</feature>
<name>A0A255DV83_9MYCO</name>
<dbReference type="InterPro" id="IPR011032">
    <property type="entry name" value="GroES-like_sf"/>
</dbReference>
<evidence type="ECO:0000313" key="12">
    <source>
        <dbReference type="Proteomes" id="UP000216063"/>
    </source>
</evidence>
<dbReference type="Gene3D" id="3.40.47.10">
    <property type="match status" value="2"/>
</dbReference>
<reference evidence="11 12" key="1">
    <citation type="submission" date="2017-07" db="EMBL/GenBank/DDBJ databases">
        <title>The new phylogeny of genus Mycobacterium.</title>
        <authorList>
            <person name="Tortoli E."/>
            <person name="Trovato A."/>
            <person name="Cirillo D.M."/>
        </authorList>
    </citation>
    <scope>NUCLEOTIDE SEQUENCE [LARGE SCALE GENOMIC DNA]</scope>
    <source>
        <strain evidence="11 12">ATCC 33027</strain>
    </source>
</reference>
<dbReference type="CDD" id="cd05195">
    <property type="entry name" value="enoyl_red"/>
    <property type="match status" value="1"/>
</dbReference>
<dbReference type="Pfam" id="PF00550">
    <property type="entry name" value="PP-binding"/>
    <property type="match status" value="2"/>
</dbReference>
<dbReference type="Gene3D" id="3.40.50.720">
    <property type="entry name" value="NAD(P)-binding Rossmann-like Domain"/>
    <property type="match status" value="3"/>
</dbReference>
<dbReference type="FunFam" id="3.40.47.10:FF:000019">
    <property type="entry name" value="Polyketide synthase type I"/>
    <property type="match status" value="2"/>
</dbReference>
<comment type="caution">
    <text evidence="11">The sequence shown here is derived from an EMBL/GenBank/DDBJ whole genome shotgun (WGS) entry which is preliminary data.</text>
</comment>
<feature type="domain" description="Carrier" evidence="8">
    <location>
        <begin position="1469"/>
        <end position="1546"/>
    </location>
</feature>
<dbReference type="InterPro" id="IPR014043">
    <property type="entry name" value="Acyl_transferase_dom"/>
</dbReference>
<feature type="region of interest" description="N-terminal hotdog fold" evidence="6">
    <location>
        <begin position="2477"/>
        <end position="2596"/>
    </location>
</feature>
<dbReference type="Pfam" id="PF02801">
    <property type="entry name" value="Ketoacyl-synt_C"/>
    <property type="match status" value="2"/>
</dbReference>
<dbReference type="SUPFAM" id="SSF50129">
    <property type="entry name" value="GroES-like"/>
    <property type="match status" value="1"/>
</dbReference>
<feature type="active site" description="Proton acceptor; for dehydratase activity" evidence="6">
    <location>
        <position position="2508"/>
    </location>
</feature>
<feature type="domain" description="Carrier" evidence="8">
    <location>
        <begin position="3584"/>
        <end position="3662"/>
    </location>
</feature>
<evidence type="ECO:0000256" key="2">
    <source>
        <dbReference type="ARBA" id="ARBA00022553"/>
    </source>
</evidence>
<dbReference type="FunFam" id="3.40.50.720:FF:000209">
    <property type="entry name" value="Polyketide synthase Pks12"/>
    <property type="match status" value="1"/>
</dbReference>
<dbReference type="InterPro" id="IPR020806">
    <property type="entry name" value="PKS_PP-bd"/>
</dbReference>
<keyword evidence="5" id="KW-0511">Multifunctional enzyme</keyword>
<evidence type="ECO:0000256" key="7">
    <source>
        <dbReference type="SAM" id="MobiDB-lite"/>
    </source>
</evidence>
<dbReference type="EMBL" id="NOZR01000004">
    <property type="protein sequence ID" value="OYN81165.1"/>
    <property type="molecule type" value="Genomic_DNA"/>
</dbReference>
<keyword evidence="1" id="KW-0596">Phosphopantetheine</keyword>
<dbReference type="PROSITE" id="PS52004">
    <property type="entry name" value="KS3_2"/>
    <property type="match status" value="2"/>
</dbReference>
<dbReference type="CDD" id="cd08955">
    <property type="entry name" value="KR_2_FAS_SDR_x"/>
    <property type="match status" value="1"/>
</dbReference>
<dbReference type="Proteomes" id="UP000216063">
    <property type="component" value="Unassembled WGS sequence"/>
</dbReference>
<dbReference type="InterPro" id="IPR016039">
    <property type="entry name" value="Thiolase-like"/>
</dbReference>
<organism evidence="11 12">
    <name type="scientific">Mycolicibacterium sphagni</name>
    <dbReference type="NCBI Taxonomy" id="1786"/>
    <lineage>
        <taxon>Bacteria</taxon>
        <taxon>Bacillati</taxon>
        <taxon>Actinomycetota</taxon>
        <taxon>Actinomycetes</taxon>
        <taxon>Mycobacteriales</taxon>
        <taxon>Mycobacteriaceae</taxon>
        <taxon>Mycolicibacterium</taxon>
    </lineage>
</organism>
<feature type="region of interest" description="C-terminal hotdog fold" evidence="6">
    <location>
        <begin position="2610"/>
        <end position="2764"/>
    </location>
</feature>
<dbReference type="Gene3D" id="3.30.70.3290">
    <property type="match status" value="2"/>
</dbReference>
<dbReference type="Pfam" id="PF08240">
    <property type="entry name" value="ADH_N"/>
    <property type="match status" value="1"/>
</dbReference>
<evidence type="ECO:0000256" key="4">
    <source>
        <dbReference type="ARBA" id="ARBA00022857"/>
    </source>
</evidence>
<dbReference type="InterPro" id="IPR057326">
    <property type="entry name" value="KR_dom"/>
</dbReference>
<dbReference type="GO" id="GO:0004312">
    <property type="term" value="F:fatty acid synthase activity"/>
    <property type="evidence" value="ECO:0007669"/>
    <property type="project" value="TreeGrafter"/>
</dbReference>
<dbReference type="InterPro" id="IPR009081">
    <property type="entry name" value="PP-bd_ACP"/>
</dbReference>
<dbReference type="SUPFAM" id="SSF47336">
    <property type="entry name" value="ACP-like"/>
    <property type="match status" value="2"/>
</dbReference>
<keyword evidence="2" id="KW-0597">Phosphoprotein</keyword>
<dbReference type="InterPro" id="IPR013154">
    <property type="entry name" value="ADH-like_N"/>
</dbReference>
<feature type="domain" description="Ketosynthase family 3 (KS3)" evidence="9">
    <location>
        <begin position="11"/>
        <end position="437"/>
    </location>
</feature>
<keyword evidence="4" id="KW-0521">NADP</keyword>
<dbReference type="InterPro" id="IPR049551">
    <property type="entry name" value="PKS_DH_C"/>
</dbReference>
<feature type="compositionally biased region" description="Low complexity" evidence="7">
    <location>
        <begin position="3675"/>
        <end position="3693"/>
    </location>
</feature>
<dbReference type="Pfam" id="PF21089">
    <property type="entry name" value="PKS_DH_N"/>
    <property type="match status" value="1"/>
</dbReference>
<dbReference type="InterPro" id="IPR050091">
    <property type="entry name" value="PKS_NRPS_Biosynth_Enz"/>
</dbReference>
<dbReference type="CDD" id="cd08952">
    <property type="entry name" value="KR_1_SDR_x"/>
    <property type="match status" value="1"/>
</dbReference>
<dbReference type="GO" id="GO:0031177">
    <property type="term" value="F:phosphopantetheine binding"/>
    <property type="evidence" value="ECO:0007669"/>
    <property type="project" value="InterPro"/>
</dbReference>
<dbReference type="InterPro" id="IPR016036">
    <property type="entry name" value="Malonyl_transacylase_ACP-bd"/>
</dbReference>
<dbReference type="SUPFAM" id="SSF53901">
    <property type="entry name" value="Thiolase-like"/>
    <property type="match status" value="2"/>
</dbReference>
<keyword evidence="3" id="KW-0808">Transferase</keyword>
<keyword evidence="12" id="KW-1185">Reference proteome</keyword>
<dbReference type="Gene3D" id="3.10.129.110">
    <property type="entry name" value="Polyketide synthase dehydratase"/>
    <property type="match status" value="1"/>
</dbReference>
<evidence type="ECO:0000256" key="3">
    <source>
        <dbReference type="ARBA" id="ARBA00022679"/>
    </source>
</evidence>
<dbReference type="InterPro" id="IPR016035">
    <property type="entry name" value="Acyl_Trfase/lysoPLipase"/>
</dbReference>
<feature type="domain" description="PKS/mFAS DH" evidence="10">
    <location>
        <begin position="2477"/>
        <end position="2764"/>
    </location>
</feature>
<dbReference type="InterPro" id="IPR006162">
    <property type="entry name" value="Ppantetheine_attach_site"/>
</dbReference>
<protein>
    <submittedName>
        <fullName evidence="11">Polyketide synthase</fullName>
    </submittedName>
</protein>
<accession>A0A255DV83</accession>
<dbReference type="InterPro" id="IPR049900">
    <property type="entry name" value="PKS_mFAS_DH"/>
</dbReference>
<dbReference type="Pfam" id="PF08659">
    <property type="entry name" value="KR"/>
    <property type="match status" value="2"/>
</dbReference>
<dbReference type="SMART" id="SM00829">
    <property type="entry name" value="PKS_ER"/>
    <property type="match status" value="1"/>
</dbReference>
<dbReference type="SMART" id="SM00825">
    <property type="entry name" value="PKS_KS"/>
    <property type="match status" value="2"/>
</dbReference>
<evidence type="ECO:0000259" key="8">
    <source>
        <dbReference type="PROSITE" id="PS50075"/>
    </source>
</evidence>
<dbReference type="InterPro" id="IPR049552">
    <property type="entry name" value="PKS_DH_N"/>
</dbReference>
<dbReference type="NCBIfam" id="NF045894">
    <property type="entry name" value="PKS_plus_SDR"/>
    <property type="match status" value="1"/>
</dbReference>
<dbReference type="InterPro" id="IPR036736">
    <property type="entry name" value="ACP-like_sf"/>
</dbReference>
<dbReference type="Gene3D" id="1.10.1200.10">
    <property type="entry name" value="ACP-like"/>
    <property type="match status" value="2"/>
</dbReference>
<evidence type="ECO:0000256" key="1">
    <source>
        <dbReference type="ARBA" id="ARBA00022450"/>
    </source>
</evidence>
<dbReference type="PROSITE" id="PS00012">
    <property type="entry name" value="PHOSPHOPANTETHEINE"/>
    <property type="match status" value="1"/>
</dbReference>
<dbReference type="SUPFAM" id="SSF51735">
    <property type="entry name" value="NAD(P)-binding Rossmann-fold domains"/>
    <property type="match status" value="5"/>
</dbReference>
<dbReference type="SMART" id="SM00822">
    <property type="entry name" value="PKS_KR"/>
    <property type="match status" value="2"/>
</dbReference>
<dbReference type="InterPro" id="IPR036291">
    <property type="entry name" value="NAD(P)-bd_dom_sf"/>
</dbReference>
<evidence type="ECO:0000259" key="9">
    <source>
        <dbReference type="PROSITE" id="PS52004"/>
    </source>
</evidence>
<feature type="domain" description="Ketosynthase family 3 (KS3)" evidence="9">
    <location>
        <begin position="1570"/>
        <end position="1995"/>
    </location>
</feature>
<evidence type="ECO:0000313" key="11">
    <source>
        <dbReference type="EMBL" id="OYN81165.1"/>
    </source>
</evidence>
<dbReference type="Gene3D" id="3.40.50.11460">
    <property type="match status" value="1"/>
</dbReference>
<dbReference type="InterPro" id="IPR013968">
    <property type="entry name" value="PKS_KR"/>
</dbReference>
<dbReference type="Pfam" id="PF00109">
    <property type="entry name" value="ketoacyl-synt"/>
    <property type="match status" value="2"/>
</dbReference>
<dbReference type="Gene3D" id="3.40.366.10">
    <property type="entry name" value="Malonyl-Coenzyme A Acyl Carrier Protein, domain 2"/>
    <property type="match status" value="2"/>
</dbReference>
<evidence type="ECO:0000259" key="10">
    <source>
        <dbReference type="PROSITE" id="PS52019"/>
    </source>
</evidence>
<dbReference type="Pfam" id="PF22621">
    <property type="entry name" value="CurL-like_PKS_C"/>
    <property type="match status" value="2"/>
</dbReference>
<dbReference type="SUPFAM" id="SSF52151">
    <property type="entry name" value="FabD/lysophospholipase-like"/>
    <property type="match status" value="2"/>
</dbReference>
<dbReference type="PROSITE" id="PS50075">
    <property type="entry name" value="CARRIER"/>
    <property type="match status" value="2"/>
</dbReference>
<dbReference type="CDD" id="cd00833">
    <property type="entry name" value="PKS"/>
    <property type="match status" value="2"/>
</dbReference>
<dbReference type="PROSITE" id="PS01162">
    <property type="entry name" value="QOR_ZETA_CRYSTAL"/>
    <property type="match status" value="1"/>
</dbReference>
<dbReference type="SMART" id="SM01294">
    <property type="entry name" value="PKS_PP_betabranch"/>
    <property type="match status" value="1"/>
</dbReference>
<dbReference type="RefSeq" id="WP_094477588.1">
    <property type="nucleotide sequence ID" value="NZ_NOZR01000004.1"/>
</dbReference>
<dbReference type="InterPro" id="IPR042104">
    <property type="entry name" value="PKS_dehydratase_sf"/>
</dbReference>
<dbReference type="InterPro" id="IPR018201">
    <property type="entry name" value="Ketoacyl_synth_AS"/>
</dbReference>
<dbReference type="Pfam" id="PF00698">
    <property type="entry name" value="Acyl_transf_1"/>
    <property type="match status" value="2"/>
</dbReference>
<dbReference type="Pfam" id="PF13602">
    <property type="entry name" value="ADH_zinc_N_2"/>
    <property type="match status" value="1"/>
</dbReference>
<dbReference type="SMART" id="SM00827">
    <property type="entry name" value="PKS_AT"/>
    <property type="match status" value="2"/>
</dbReference>
<dbReference type="SUPFAM" id="SSF55048">
    <property type="entry name" value="Probable ACP-binding domain of malonyl-CoA ACP transacylase"/>
    <property type="match status" value="2"/>
</dbReference>
<dbReference type="Pfam" id="PF14765">
    <property type="entry name" value="PS-DH"/>
    <property type="match status" value="1"/>
</dbReference>